<dbReference type="EMBL" id="BMYJ01000004">
    <property type="protein sequence ID" value="GHC52449.1"/>
    <property type="molecule type" value="Genomic_DNA"/>
</dbReference>
<proteinExistence type="predicted"/>
<organism evidence="1 2">
    <name type="scientific">Neogemmobacter tilapiae</name>
    <dbReference type="NCBI Taxonomy" id="875041"/>
    <lineage>
        <taxon>Bacteria</taxon>
        <taxon>Pseudomonadati</taxon>
        <taxon>Pseudomonadota</taxon>
        <taxon>Alphaproteobacteria</taxon>
        <taxon>Rhodobacterales</taxon>
        <taxon>Paracoccaceae</taxon>
        <taxon>Neogemmobacter</taxon>
    </lineage>
</organism>
<keyword evidence="2" id="KW-1185">Reference proteome</keyword>
<comment type="caution">
    <text evidence="1">The sequence shown here is derived from an EMBL/GenBank/DDBJ whole genome shotgun (WGS) entry which is preliminary data.</text>
</comment>
<dbReference type="Proteomes" id="UP000638981">
    <property type="component" value="Unassembled WGS sequence"/>
</dbReference>
<accession>A0A918WKY3</accession>
<reference evidence="1" key="1">
    <citation type="journal article" date="2014" name="Int. J. Syst. Evol. Microbiol.">
        <title>Complete genome sequence of Corynebacterium casei LMG S-19264T (=DSM 44701T), isolated from a smear-ripened cheese.</title>
        <authorList>
            <consortium name="US DOE Joint Genome Institute (JGI-PGF)"/>
            <person name="Walter F."/>
            <person name="Albersmeier A."/>
            <person name="Kalinowski J."/>
            <person name="Ruckert C."/>
        </authorList>
    </citation>
    <scope>NUCLEOTIDE SEQUENCE</scope>
    <source>
        <strain evidence="1">KCTC 23310</strain>
    </source>
</reference>
<name>A0A918WKY3_9RHOB</name>
<evidence type="ECO:0000313" key="2">
    <source>
        <dbReference type="Proteomes" id="UP000638981"/>
    </source>
</evidence>
<evidence type="ECO:0000313" key="1">
    <source>
        <dbReference type="EMBL" id="GHC52449.1"/>
    </source>
</evidence>
<protein>
    <submittedName>
        <fullName evidence="1">Uncharacterized protein</fullName>
    </submittedName>
</protein>
<sequence>MVMLLYQIFSINLGGCGGEGFCFCALLKTFFEGTNAYADLAHHGRNLAPAEQDKNDGGNQQKLCGAHRVHDHSAGRALAAMGLSGKGTGLAECGRLSLPTGDWQCVDRMEPLAVL</sequence>
<gene>
    <name evidence="1" type="ORF">GCM10007315_13670</name>
</gene>
<dbReference type="AlphaFoldDB" id="A0A918WKY3"/>
<reference evidence="1" key="2">
    <citation type="submission" date="2020-09" db="EMBL/GenBank/DDBJ databases">
        <authorList>
            <person name="Sun Q."/>
            <person name="Kim S."/>
        </authorList>
    </citation>
    <scope>NUCLEOTIDE SEQUENCE</scope>
    <source>
        <strain evidence="1">KCTC 23310</strain>
    </source>
</reference>